<organism evidence="1 2">
    <name type="scientific">Mobilicoccus pelagius NBRC 104925</name>
    <dbReference type="NCBI Taxonomy" id="1089455"/>
    <lineage>
        <taxon>Bacteria</taxon>
        <taxon>Bacillati</taxon>
        <taxon>Actinomycetota</taxon>
        <taxon>Actinomycetes</taxon>
        <taxon>Micrococcales</taxon>
        <taxon>Dermatophilaceae</taxon>
        <taxon>Mobilicoccus</taxon>
    </lineage>
</organism>
<gene>
    <name evidence="1" type="ORF">MOPEL_130_01460</name>
</gene>
<evidence type="ECO:0000313" key="2">
    <source>
        <dbReference type="Proteomes" id="UP000004367"/>
    </source>
</evidence>
<dbReference type="Proteomes" id="UP000004367">
    <property type="component" value="Unassembled WGS sequence"/>
</dbReference>
<keyword evidence="2" id="KW-1185">Reference proteome</keyword>
<dbReference type="EMBL" id="BAFE01000089">
    <property type="protein sequence ID" value="GAB49539.1"/>
    <property type="molecule type" value="Genomic_DNA"/>
</dbReference>
<evidence type="ECO:0000313" key="1">
    <source>
        <dbReference type="EMBL" id="GAB49539.1"/>
    </source>
</evidence>
<name>H5UUY1_9MICO</name>
<dbReference type="AlphaFoldDB" id="H5UUY1"/>
<accession>H5UUY1</accession>
<comment type="caution">
    <text evidence="1">The sequence shown here is derived from an EMBL/GenBank/DDBJ whole genome shotgun (WGS) entry which is preliminary data.</text>
</comment>
<sequence length="56" mass="5888">MAVASDSETELFGVHGLELGADTYEALTRAVHGNPALARLEAAAAYTATPLDRWVS</sequence>
<proteinExistence type="predicted"/>
<dbReference type="RefSeq" id="WP_009483382.1">
    <property type="nucleotide sequence ID" value="NZ_BAFE01000089.1"/>
</dbReference>
<reference evidence="1 2" key="1">
    <citation type="submission" date="2012-02" db="EMBL/GenBank/DDBJ databases">
        <title>Whole genome shotgun sequence of Mobilicoccus pelagius NBRC 104925.</title>
        <authorList>
            <person name="Yoshida Y."/>
            <person name="Hosoyama A."/>
            <person name="Tsuchikane K."/>
            <person name="Katsumata H."/>
            <person name="Yamazaki S."/>
            <person name="Fujita N."/>
        </authorList>
    </citation>
    <scope>NUCLEOTIDE SEQUENCE [LARGE SCALE GENOMIC DNA]</scope>
    <source>
        <strain evidence="1 2">NBRC 104925</strain>
    </source>
</reference>
<protein>
    <submittedName>
        <fullName evidence="1">Uncharacterized protein</fullName>
    </submittedName>
</protein>